<evidence type="ECO:0000256" key="3">
    <source>
        <dbReference type="ARBA" id="ARBA00022964"/>
    </source>
</evidence>
<evidence type="ECO:0000256" key="2">
    <source>
        <dbReference type="ARBA" id="ARBA00022723"/>
    </source>
</evidence>
<name>A0AAV8Y9H5_9CUCU</name>
<dbReference type="EMBL" id="JAPWTK010000159">
    <property type="protein sequence ID" value="KAJ8947545.1"/>
    <property type="molecule type" value="Genomic_DNA"/>
</dbReference>
<dbReference type="GO" id="GO:0020037">
    <property type="term" value="F:heme binding"/>
    <property type="evidence" value="ECO:0007669"/>
    <property type="project" value="UniProtKB-UniRule"/>
</dbReference>
<keyword evidence="6 10" id="KW-0823">Tryptophan catabolism</keyword>
<gene>
    <name evidence="11" type="ORF">NQ318_005024</name>
</gene>
<keyword evidence="4 10" id="KW-0560">Oxidoreductase</keyword>
<comment type="subunit">
    <text evidence="9 10">Homotetramer. Dimer of dimers.</text>
</comment>
<dbReference type="GO" id="GO:0004833">
    <property type="term" value="F:L-tryptophan 2,3-dioxygenase activity"/>
    <property type="evidence" value="ECO:0007669"/>
    <property type="project" value="UniProtKB-UniRule"/>
</dbReference>
<comment type="caution">
    <text evidence="11">The sequence shown here is derived from an EMBL/GenBank/DDBJ whole genome shotgun (WGS) entry which is preliminary data.</text>
</comment>
<dbReference type="PANTHER" id="PTHR10138:SF0">
    <property type="entry name" value="TRYPTOPHAN 2,3-DIOXYGENASE"/>
    <property type="match status" value="1"/>
</dbReference>
<comment type="cofactor">
    <cofactor evidence="10">
        <name>heme</name>
        <dbReference type="ChEBI" id="CHEBI:30413"/>
    </cofactor>
    <text evidence="10">Binds 1 heme group per subunit.</text>
</comment>
<evidence type="ECO:0000256" key="9">
    <source>
        <dbReference type="ARBA" id="ARBA00061930"/>
    </source>
</evidence>
<evidence type="ECO:0000256" key="5">
    <source>
        <dbReference type="ARBA" id="ARBA00023004"/>
    </source>
</evidence>
<evidence type="ECO:0000256" key="7">
    <source>
        <dbReference type="ARBA" id="ARBA00050412"/>
    </source>
</evidence>
<evidence type="ECO:0000256" key="1">
    <source>
        <dbReference type="ARBA" id="ARBA00022617"/>
    </source>
</evidence>
<dbReference type="InterPro" id="IPR004981">
    <property type="entry name" value="Trp_2_3_dOase"/>
</dbReference>
<comment type="pathway">
    <text evidence="8 10">Amino-acid degradation; L-tryptophan degradation via kynurenine pathway; L-kynurenine from L-tryptophan: step 1/2.</text>
</comment>
<accession>A0AAV8Y9H5</accession>
<comment type="function">
    <text evidence="10">Heme-dependent dioxygenase that catalyzes the oxidative cleavage of the L-tryptophan (L-Trp) pyrrole ring and converts L-tryptophan to N-formyl-L-kynurenine. Catalyzes the oxidative cleavage of the indole moiety.</text>
</comment>
<reference evidence="11" key="1">
    <citation type="journal article" date="2023" name="Insect Mol. Biol.">
        <title>Genome sequencing provides insights into the evolution of gene families encoding plant cell wall-degrading enzymes in longhorned beetles.</title>
        <authorList>
            <person name="Shin N.R."/>
            <person name="Okamura Y."/>
            <person name="Kirsch R."/>
            <person name="Pauchet Y."/>
        </authorList>
    </citation>
    <scope>NUCLEOTIDE SEQUENCE</scope>
    <source>
        <strain evidence="11">AMC_N1</strain>
    </source>
</reference>
<dbReference type="AlphaFoldDB" id="A0AAV8Y9H5"/>
<proteinExistence type="inferred from homology"/>
<dbReference type="HAMAP" id="MF_01972">
    <property type="entry name" value="T23O"/>
    <property type="match status" value="1"/>
</dbReference>
<dbReference type="EC" id="1.13.11.11" evidence="10"/>
<dbReference type="Gene3D" id="1.10.287.3810">
    <property type="match status" value="1"/>
</dbReference>
<dbReference type="SUPFAM" id="SSF140959">
    <property type="entry name" value="Indolic compounds 2,3-dioxygenase-like"/>
    <property type="match status" value="1"/>
</dbReference>
<keyword evidence="3 10" id="KW-0223">Dioxygenase</keyword>
<dbReference type="GO" id="GO:0046872">
    <property type="term" value="F:metal ion binding"/>
    <property type="evidence" value="ECO:0007669"/>
    <property type="project" value="UniProtKB-KW"/>
</dbReference>
<sequence>MSSGVAVETGIVQNINNSLYMLGDVAQEGEQLGEEAGMLYGEYLMLDKILGAQRLLSQENKQPVPDEHLFIVTHQAYELWFKQIIYELDWIRDVFSQLLDETQTLEILKRLNRVVLILKVLVDQVMILETMTPLDFMEFRNYLRPASGFQSLQFRLLENKLGVRQENRVKYNKNYTKVFGNNEEAIKAIVKSENEPSLADLVQRWLERTPGLELEGFNFWGKYQEAVQLLFEEQQLLANKEESDVVRQYRLNDLEKRREVYESIFNPDIHQALIARGERRFSHKALQGAIMITFYRDEQRFSQPHQILTLLMDMDSLITKWRYNHLLMVQRMIGSSQLGTGGSSGYQYLRSTLSDRYKVFVDLFNLSTFLIPRSYIPPLTPAMRSHLCLWAPVSNGYRESTENDAATIIKENGGDNFSENGKQENIESL</sequence>
<keyword evidence="5 10" id="KW-0408">Iron</keyword>
<keyword evidence="12" id="KW-1185">Reference proteome</keyword>
<dbReference type="Pfam" id="PF03301">
    <property type="entry name" value="Trp_dioxygenase"/>
    <property type="match status" value="1"/>
</dbReference>
<dbReference type="Gene3D" id="1.20.58.480">
    <property type="match status" value="1"/>
</dbReference>
<evidence type="ECO:0000256" key="8">
    <source>
        <dbReference type="ARBA" id="ARBA00060570"/>
    </source>
</evidence>
<dbReference type="GO" id="GO:0019441">
    <property type="term" value="P:L-tryptophan catabolic process to kynurenine"/>
    <property type="evidence" value="ECO:0007669"/>
    <property type="project" value="UniProtKB-UniRule"/>
</dbReference>
<dbReference type="Proteomes" id="UP001162162">
    <property type="component" value="Unassembled WGS sequence"/>
</dbReference>
<evidence type="ECO:0000256" key="6">
    <source>
        <dbReference type="ARBA" id="ARBA00023079"/>
    </source>
</evidence>
<evidence type="ECO:0000313" key="11">
    <source>
        <dbReference type="EMBL" id="KAJ8947545.1"/>
    </source>
</evidence>
<dbReference type="GO" id="GO:0006727">
    <property type="term" value="P:ommochrome biosynthetic process"/>
    <property type="evidence" value="ECO:0007669"/>
    <property type="project" value="UniProtKB-UniRule"/>
</dbReference>
<evidence type="ECO:0000256" key="10">
    <source>
        <dbReference type="HAMAP-Rule" id="MF_03020"/>
    </source>
</evidence>
<protein>
    <recommendedName>
        <fullName evidence="10">Tryptophan 2,3-dioxygenase</fullName>
        <shortName evidence="10">TDO</shortName>
        <ecNumber evidence="10">1.13.11.11</ecNumber>
    </recommendedName>
    <alternativeName>
        <fullName evidence="10">Tryptamin 2,3-dioxygenase</fullName>
    </alternativeName>
    <alternativeName>
        <fullName evidence="10">Tryptophan oxygenase</fullName>
        <shortName evidence="10">TO</shortName>
        <shortName evidence="10">TRPO</shortName>
    </alternativeName>
    <alternativeName>
        <fullName evidence="10">Tryptophan pyrrolase</fullName>
    </alternativeName>
    <alternativeName>
        <fullName evidence="10">Tryptophanase</fullName>
    </alternativeName>
</protein>
<dbReference type="PANTHER" id="PTHR10138">
    <property type="entry name" value="TRYPTOPHAN 2,3-DIOXYGENASE"/>
    <property type="match status" value="1"/>
</dbReference>
<comment type="pathway">
    <text evidence="10">Pigment biosynthesis; ommochrome biosynthesis.</text>
</comment>
<comment type="catalytic activity">
    <reaction evidence="7 10">
        <text>L-tryptophan + O2 = N-formyl-L-kynurenine</text>
        <dbReference type="Rhea" id="RHEA:24536"/>
        <dbReference type="ChEBI" id="CHEBI:15379"/>
        <dbReference type="ChEBI" id="CHEBI:57912"/>
        <dbReference type="ChEBI" id="CHEBI:58629"/>
        <dbReference type="EC" id="1.13.11.11"/>
    </reaction>
</comment>
<keyword evidence="2 10" id="KW-0479">Metal-binding</keyword>
<comment type="caution">
    <text evidence="10">Lacks conserved residue(s) required for the propagation of feature annotation.</text>
</comment>
<keyword evidence="1 10" id="KW-0349">Heme</keyword>
<dbReference type="GO" id="GO:0019442">
    <property type="term" value="P:L-tryptophan catabolic process to acetyl-CoA"/>
    <property type="evidence" value="ECO:0007669"/>
    <property type="project" value="TreeGrafter"/>
</dbReference>
<evidence type="ECO:0000313" key="12">
    <source>
        <dbReference type="Proteomes" id="UP001162162"/>
    </source>
</evidence>
<dbReference type="FunFam" id="1.10.287.3810:FF:000001">
    <property type="entry name" value="Tryptophan 2,3-dioxygenase"/>
    <property type="match status" value="1"/>
</dbReference>
<evidence type="ECO:0000256" key="4">
    <source>
        <dbReference type="ARBA" id="ARBA00023002"/>
    </source>
</evidence>
<dbReference type="InterPro" id="IPR037217">
    <property type="entry name" value="Trp/Indoleamine_2_3_dOase-like"/>
</dbReference>
<organism evidence="11 12">
    <name type="scientific">Aromia moschata</name>
    <dbReference type="NCBI Taxonomy" id="1265417"/>
    <lineage>
        <taxon>Eukaryota</taxon>
        <taxon>Metazoa</taxon>
        <taxon>Ecdysozoa</taxon>
        <taxon>Arthropoda</taxon>
        <taxon>Hexapoda</taxon>
        <taxon>Insecta</taxon>
        <taxon>Pterygota</taxon>
        <taxon>Neoptera</taxon>
        <taxon>Endopterygota</taxon>
        <taxon>Coleoptera</taxon>
        <taxon>Polyphaga</taxon>
        <taxon>Cucujiformia</taxon>
        <taxon>Chrysomeloidea</taxon>
        <taxon>Cerambycidae</taxon>
        <taxon>Cerambycinae</taxon>
        <taxon>Callichromatini</taxon>
        <taxon>Aromia</taxon>
    </lineage>
</organism>
<comment type="similarity">
    <text evidence="10">Belongs to the tryptophan 2,3-dioxygenase family.</text>
</comment>